<dbReference type="AlphaFoldDB" id="A0A3M7PT83"/>
<feature type="non-terminal residue" evidence="1">
    <location>
        <position position="66"/>
    </location>
</feature>
<evidence type="ECO:0000313" key="2">
    <source>
        <dbReference type="Proteomes" id="UP000276133"/>
    </source>
</evidence>
<organism evidence="1 2">
    <name type="scientific">Brachionus plicatilis</name>
    <name type="common">Marine rotifer</name>
    <name type="synonym">Brachionus muelleri</name>
    <dbReference type="NCBI Taxonomy" id="10195"/>
    <lineage>
        <taxon>Eukaryota</taxon>
        <taxon>Metazoa</taxon>
        <taxon>Spiralia</taxon>
        <taxon>Gnathifera</taxon>
        <taxon>Rotifera</taxon>
        <taxon>Eurotatoria</taxon>
        <taxon>Monogononta</taxon>
        <taxon>Pseudotrocha</taxon>
        <taxon>Ploima</taxon>
        <taxon>Brachionidae</taxon>
        <taxon>Brachionus</taxon>
    </lineage>
</organism>
<dbReference type="EMBL" id="REGN01009140">
    <property type="protein sequence ID" value="RNA01868.1"/>
    <property type="molecule type" value="Genomic_DNA"/>
</dbReference>
<proteinExistence type="predicted"/>
<keyword evidence="2" id="KW-1185">Reference proteome</keyword>
<dbReference type="Proteomes" id="UP000276133">
    <property type="component" value="Unassembled WGS sequence"/>
</dbReference>
<reference evidence="1 2" key="1">
    <citation type="journal article" date="2018" name="Sci. Rep.">
        <title>Genomic signatures of local adaptation to the degree of environmental predictability in rotifers.</title>
        <authorList>
            <person name="Franch-Gras L."/>
            <person name="Hahn C."/>
            <person name="Garcia-Roger E.M."/>
            <person name="Carmona M.J."/>
            <person name="Serra M."/>
            <person name="Gomez A."/>
        </authorList>
    </citation>
    <scope>NUCLEOTIDE SEQUENCE [LARGE SCALE GENOMIC DNA]</scope>
    <source>
        <strain evidence="1">HYR1</strain>
    </source>
</reference>
<protein>
    <submittedName>
        <fullName evidence="1">Uncharacterized protein</fullName>
    </submittedName>
</protein>
<gene>
    <name evidence="1" type="ORF">BpHYR1_050460</name>
</gene>
<evidence type="ECO:0000313" key="1">
    <source>
        <dbReference type="EMBL" id="RNA01868.1"/>
    </source>
</evidence>
<comment type="caution">
    <text evidence="1">The sequence shown here is derived from an EMBL/GenBank/DDBJ whole genome shotgun (WGS) entry which is preliminary data.</text>
</comment>
<sequence>MGEKNVSRLQKCCQVYLQNVALQLRNDMKGLVLSLIEAVLIRKYPTSNYQKLATDFNLKTQAVRIS</sequence>
<name>A0A3M7PT83_BRAPC</name>
<accession>A0A3M7PT83</accession>